<feature type="region of interest" description="Disordered" evidence="7">
    <location>
        <begin position="1"/>
        <end position="20"/>
    </location>
</feature>
<organism evidence="13 14">
    <name type="scientific">Oryzomonas japonica</name>
    <dbReference type="NCBI Taxonomy" id="2603858"/>
    <lineage>
        <taxon>Bacteria</taxon>
        <taxon>Pseudomonadati</taxon>
        <taxon>Thermodesulfobacteriota</taxon>
        <taxon>Desulfuromonadia</taxon>
        <taxon>Geobacterales</taxon>
        <taxon>Geobacteraceae</taxon>
        <taxon>Oryzomonas</taxon>
    </lineage>
</organism>
<keyword evidence="14" id="KW-1185">Reference proteome</keyword>
<keyword evidence="6 8" id="KW-0472">Membrane</keyword>
<evidence type="ECO:0000313" key="13">
    <source>
        <dbReference type="EMBL" id="KAB0663641.1"/>
    </source>
</evidence>
<dbReference type="Gene3D" id="1.10.287.470">
    <property type="entry name" value="Helix hairpin bin"/>
    <property type="match status" value="1"/>
</dbReference>
<dbReference type="Pfam" id="PF25917">
    <property type="entry name" value="BSH_RND"/>
    <property type="match status" value="1"/>
</dbReference>
<comment type="similarity">
    <text evidence="2">Belongs to the membrane fusion protein (MFP) (TC 8.A.1) family.</text>
</comment>
<dbReference type="Pfam" id="PF25967">
    <property type="entry name" value="RND-MFP_C"/>
    <property type="match status" value="1"/>
</dbReference>
<dbReference type="SUPFAM" id="SSF111369">
    <property type="entry name" value="HlyD-like secretion proteins"/>
    <property type="match status" value="1"/>
</dbReference>
<evidence type="ECO:0000259" key="12">
    <source>
        <dbReference type="Pfam" id="PF25967"/>
    </source>
</evidence>
<dbReference type="PANTHER" id="PTHR30469:SF12">
    <property type="entry name" value="MULTIDRUG RESISTANCE PROTEIN MDTA"/>
    <property type="match status" value="1"/>
</dbReference>
<dbReference type="GO" id="GO:1990281">
    <property type="term" value="C:efflux pump complex"/>
    <property type="evidence" value="ECO:0007669"/>
    <property type="project" value="TreeGrafter"/>
</dbReference>
<dbReference type="Gene3D" id="2.40.30.170">
    <property type="match status" value="1"/>
</dbReference>
<evidence type="ECO:0000256" key="2">
    <source>
        <dbReference type="ARBA" id="ARBA00009477"/>
    </source>
</evidence>
<accession>A0A7J4ZM89</accession>
<dbReference type="InterPro" id="IPR006143">
    <property type="entry name" value="RND_pump_MFP"/>
</dbReference>
<dbReference type="Proteomes" id="UP000420562">
    <property type="component" value="Unassembled WGS sequence"/>
</dbReference>
<evidence type="ECO:0000259" key="11">
    <source>
        <dbReference type="Pfam" id="PF25944"/>
    </source>
</evidence>
<dbReference type="Gene3D" id="2.40.50.100">
    <property type="match status" value="1"/>
</dbReference>
<dbReference type="Pfam" id="PF25876">
    <property type="entry name" value="HH_MFP_RND"/>
    <property type="match status" value="1"/>
</dbReference>
<dbReference type="GO" id="GO:0015562">
    <property type="term" value="F:efflux transmembrane transporter activity"/>
    <property type="evidence" value="ECO:0007669"/>
    <property type="project" value="TreeGrafter"/>
</dbReference>
<dbReference type="InterPro" id="IPR058625">
    <property type="entry name" value="MdtA-like_BSH"/>
</dbReference>
<evidence type="ECO:0000313" key="14">
    <source>
        <dbReference type="Proteomes" id="UP000420562"/>
    </source>
</evidence>
<dbReference type="InterPro" id="IPR058627">
    <property type="entry name" value="MdtA-like_C"/>
</dbReference>
<evidence type="ECO:0000259" key="10">
    <source>
        <dbReference type="Pfam" id="PF25917"/>
    </source>
</evidence>
<dbReference type="Gene3D" id="2.40.420.20">
    <property type="match status" value="1"/>
</dbReference>
<feature type="domain" description="Multidrug resistance protein MdtA-like C-terminal permuted SH3" evidence="12">
    <location>
        <begin position="326"/>
        <end position="386"/>
    </location>
</feature>
<dbReference type="FunFam" id="2.40.420.20:FF:000001">
    <property type="entry name" value="Efflux RND transporter periplasmic adaptor subunit"/>
    <property type="match status" value="1"/>
</dbReference>
<reference evidence="13 14" key="1">
    <citation type="submission" date="2019-09" db="EMBL/GenBank/DDBJ databases">
        <title>Geobacter sp. Red96, a novel strain isolated from paddy soil.</title>
        <authorList>
            <person name="Xu Z."/>
            <person name="Masuda Y."/>
            <person name="Itoh H."/>
            <person name="Senoo K."/>
        </authorList>
    </citation>
    <scope>NUCLEOTIDE SEQUENCE [LARGE SCALE GENOMIC DNA]</scope>
    <source>
        <strain evidence="13 14">Red96</strain>
    </source>
</reference>
<evidence type="ECO:0000256" key="6">
    <source>
        <dbReference type="ARBA" id="ARBA00023136"/>
    </source>
</evidence>
<comment type="caution">
    <text evidence="13">The sequence shown here is derived from an EMBL/GenBank/DDBJ whole genome shotgun (WGS) entry which is preliminary data.</text>
</comment>
<evidence type="ECO:0000259" key="9">
    <source>
        <dbReference type="Pfam" id="PF25876"/>
    </source>
</evidence>
<dbReference type="NCBIfam" id="TIGR01730">
    <property type="entry name" value="RND_mfp"/>
    <property type="match status" value="1"/>
</dbReference>
<feature type="domain" description="Multidrug resistance protein MdtA-like alpha-helical hairpin" evidence="9">
    <location>
        <begin position="131"/>
        <end position="201"/>
    </location>
</feature>
<evidence type="ECO:0000256" key="1">
    <source>
        <dbReference type="ARBA" id="ARBA00004236"/>
    </source>
</evidence>
<gene>
    <name evidence="13" type="ORF">F6V25_16330</name>
</gene>
<feature type="transmembrane region" description="Helical" evidence="8">
    <location>
        <begin position="26"/>
        <end position="45"/>
    </location>
</feature>
<feature type="domain" description="Multidrug resistance protein MdtA-like barrel-sandwich hybrid" evidence="10">
    <location>
        <begin position="91"/>
        <end position="234"/>
    </location>
</feature>
<evidence type="ECO:0000256" key="7">
    <source>
        <dbReference type="SAM" id="MobiDB-lite"/>
    </source>
</evidence>
<feature type="region of interest" description="Disordered" evidence="7">
    <location>
        <begin position="395"/>
        <end position="442"/>
    </location>
</feature>
<dbReference type="GO" id="GO:0030313">
    <property type="term" value="C:cell envelope"/>
    <property type="evidence" value="ECO:0007669"/>
    <property type="project" value="UniProtKB-SubCell"/>
</dbReference>
<comment type="subcellular location">
    <subcellularLocation>
        <location evidence="1">Cell membrane</location>
    </subcellularLocation>
</comment>
<evidence type="ECO:0000256" key="5">
    <source>
        <dbReference type="ARBA" id="ARBA00022519"/>
    </source>
</evidence>
<evidence type="ECO:0000256" key="3">
    <source>
        <dbReference type="ARBA" id="ARBA00022448"/>
    </source>
</evidence>
<keyword evidence="3" id="KW-0813">Transport</keyword>
<evidence type="ECO:0000256" key="8">
    <source>
        <dbReference type="SAM" id="Phobius"/>
    </source>
</evidence>
<dbReference type="EMBL" id="VZQZ01000013">
    <property type="protein sequence ID" value="KAB0663641.1"/>
    <property type="molecule type" value="Genomic_DNA"/>
</dbReference>
<dbReference type="NCBIfam" id="NF008589">
    <property type="entry name" value="PRK11556.1"/>
    <property type="match status" value="1"/>
</dbReference>
<sequence length="442" mass="47311">MSLQPHQKETGNGPSENSPTASRSRLWWLIVPLIGLLAGGGYLYWGGKPVPAAKQGGAKNAPQVVPVVAQAAGKADVGVYITGLGNVTPLNTVTVKSRIDGQLMEVRFREGQTVKRGDLLAVIDPRPYQVQLTQAEGQMAHDQELLRNARLDLQRYKLLWQQDSIPKQQLDTQETLVRQYEGTVKVDKGQIDSAKLQLVYSRITAPISGRVGLRQVDAGNIIHASDTTGLVIITQLQPITVVFPVPEDSLPLVLGKFRSGTRLTVDAFDREQKQKLATGQLLTIDNQIDPATGTVKFKAVFPNNDNVLFPNQFVNARLLVETRHDSVVVPASAIQRGSQGTFVYLVKADKTVGIRPVVVGTPQGDDIAITSGLAAGEMVVVDGAERLRDGSKVELREPGHQRGQGAPNGATAPGSPKGQGGQRGAVKGAGQKPGGVQQGTRP</sequence>
<dbReference type="InterPro" id="IPR058626">
    <property type="entry name" value="MdtA-like_b-barrel"/>
</dbReference>
<dbReference type="AlphaFoldDB" id="A0A7J4ZM89"/>
<dbReference type="Pfam" id="PF25944">
    <property type="entry name" value="Beta-barrel_RND"/>
    <property type="match status" value="1"/>
</dbReference>
<name>A0A7J4ZM89_9BACT</name>
<keyword evidence="5" id="KW-0997">Cell inner membrane</keyword>
<keyword evidence="4" id="KW-1003">Cell membrane</keyword>
<dbReference type="PANTHER" id="PTHR30469">
    <property type="entry name" value="MULTIDRUG RESISTANCE PROTEIN MDTA"/>
    <property type="match status" value="1"/>
</dbReference>
<protein>
    <submittedName>
        <fullName evidence="13">MdtA/MuxA family multidrug efflux RND transporter periplasmic adaptor subunit</fullName>
    </submittedName>
</protein>
<proteinExistence type="inferred from homology"/>
<dbReference type="InterPro" id="IPR058624">
    <property type="entry name" value="MdtA-like_HH"/>
</dbReference>
<feature type="compositionally biased region" description="Gly residues" evidence="7">
    <location>
        <begin position="431"/>
        <end position="442"/>
    </location>
</feature>
<evidence type="ECO:0000256" key="4">
    <source>
        <dbReference type="ARBA" id="ARBA00022475"/>
    </source>
</evidence>
<feature type="domain" description="Multidrug resistance protein MdtA-like beta-barrel" evidence="11">
    <location>
        <begin position="238"/>
        <end position="321"/>
    </location>
</feature>
<keyword evidence="8" id="KW-0812">Transmembrane</keyword>
<keyword evidence="8" id="KW-1133">Transmembrane helix</keyword>